<accession>A0A2P2PNI2</accession>
<organism evidence="2">
    <name type="scientific">Rhizophora mucronata</name>
    <name type="common">Asiatic mangrove</name>
    <dbReference type="NCBI Taxonomy" id="61149"/>
    <lineage>
        <taxon>Eukaryota</taxon>
        <taxon>Viridiplantae</taxon>
        <taxon>Streptophyta</taxon>
        <taxon>Embryophyta</taxon>
        <taxon>Tracheophyta</taxon>
        <taxon>Spermatophyta</taxon>
        <taxon>Magnoliopsida</taxon>
        <taxon>eudicotyledons</taxon>
        <taxon>Gunneridae</taxon>
        <taxon>Pentapetalae</taxon>
        <taxon>rosids</taxon>
        <taxon>fabids</taxon>
        <taxon>Malpighiales</taxon>
        <taxon>Rhizophoraceae</taxon>
        <taxon>Rhizophora</taxon>
    </lineage>
</organism>
<reference evidence="2" key="1">
    <citation type="submission" date="2018-02" db="EMBL/GenBank/DDBJ databases">
        <title>Rhizophora mucronata_Transcriptome.</title>
        <authorList>
            <person name="Meera S.P."/>
            <person name="Sreeshan A."/>
            <person name="Augustine A."/>
        </authorList>
    </citation>
    <scope>NUCLEOTIDE SEQUENCE</scope>
    <source>
        <tissue evidence="2">Leaf</tissue>
    </source>
</reference>
<evidence type="ECO:0000256" key="1">
    <source>
        <dbReference type="SAM" id="Phobius"/>
    </source>
</evidence>
<proteinExistence type="predicted"/>
<name>A0A2P2PNI2_RHIMU</name>
<sequence length="57" mass="6615">MGLMCASWRCLYASTLLIIIFFFKWPSNIIRWSLDLVIKQFALSTSQTCLNLSLKID</sequence>
<keyword evidence="1" id="KW-1133">Transmembrane helix</keyword>
<dbReference type="AlphaFoldDB" id="A0A2P2PNI2"/>
<keyword evidence="1" id="KW-0472">Membrane</keyword>
<feature type="transmembrane region" description="Helical" evidence="1">
    <location>
        <begin position="6"/>
        <end position="23"/>
    </location>
</feature>
<protein>
    <submittedName>
        <fullName evidence="2">Uncharacterized protein</fullName>
    </submittedName>
</protein>
<evidence type="ECO:0000313" key="2">
    <source>
        <dbReference type="EMBL" id="MBX56268.1"/>
    </source>
</evidence>
<keyword evidence="1" id="KW-0812">Transmembrane</keyword>
<dbReference type="EMBL" id="GGEC01075784">
    <property type="protein sequence ID" value="MBX56268.1"/>
    <property type="molecule type" value="Transcribed_RNA"/>
</dbReference>